<dbReference type="InterPro" id="IPR051310">
    <property type="entry name" value="MCP_chemotaxis"/>
</dbReference>
<feature type="domain" description="Methyl-accepting transducer" evidence="8">
    <location>
        <begin position="447"/>
        <end position="676"/>
    </location>
</feature>
<keyword evidence="7" id="KW-0472">Membrane</keyword>
<evidence type="ECO:0000256" key="2">
    <source>
        <dbReference type="ARBA" id="ARBA00022481"/>
    </source>
</evidence>
<dbReference type="InterPro" id="IPR004090">
    <property type="entry name" value="Chemotax_Me-accpt_rcpt"/>
</dbReference>
<comment type="similarity">
    <text evidence="3">Belongs to the methyl-accepting chemotaxis (MCP) protein family.</text>
</comment>
<dbReference type="CDD" id="cd18774">
    <property type="entry name" value="PDC2_HK_sensor"/>
    <property type="match status" value="1"/>
</dbReference>
<dbReference type="PROSITE" id="PS50111">
    <property type="entry name" value="CHEMOTAXIS_TRANSDUC_2"/>
    <property type="match status" value="1"/>
</dbReference>
<dbReference type="InterPro" id="IPR004089">
    <property type="entry name" value="MCPsignal_dom"/>
</dbReference>
<dbReference type="GO" id="GO:0004888">
    <property type="term" value="F:transmembrane signaling receptor activity"/>
    <property type="evidence" value="ECO:0007669"/>
    <property type="project" value="InterPro"/>
</dbReference>
<keyword evidence="5" id="KW-0175">Coiled coil</keyword>
<keyword evidence="10" id="KW-0675">Receptor</keyword>
<dbReference type="Pfam" id="PF17201">
    <property type="entry name" value="Cache_3-Cache_2"/>
    <property type="match status" value="1"/>
</dbReference>
<keyword evidence="11" id="KW-1185">Reference proteome</keyword>
<proteinExistence type="inferred from homology"/>
<evidence type="ECO:0000313" key="10">
    <source>
        <dbReference type="EMBL" id="TWG85299.1"/>
    </source>
</evidence>
<dbReference type="PRINTS" id="PR00260">
    <property type="entry name" value="CHEMTRNSDUCR"/>
</dbReference>
<comment type="subcellular location">
    <subcellularLocation>
        <location evidence="1">Membrane</location>
    </subcellularLocation>
</comment>
<dbReference type="InterPro" id="IPR033462">
    <property type="entry name" value="Cache_3-Cache_2"/>
</dbReference>
<dbReference type="Gene3D" id="1.10.287.950">
    <property type="entry name" value="Methyl-accepting chemotaxis protein"/>
    <property type="match status" value="1"/>
</dbReference>
<dbReference type="AlphaFoldDB" id="A0A562BK89"/>
<evidence type="ECO:0000313" key="11">
    <source>
        <dbReference type="Proteomes" id="UP000318141"/>
    </source>
</evidence>
<dbReference type="SUPFAM" id="SSF103190">
    <property type="entry name" value="Sensory domain-like"/>
    <property type="match status" value="1"/>
</dbReference>
<dbReference type="CDD" id="cd06225">
    <property type="entry name" value="HAMP"/>
    <property type="match status" value="1"/>
</dbReference>
<dbReference type="GO" id="GO:0005886">
    <property type="term" value="C:plasma membrane"/>
    <property type="evidence" value="ECO:0007669"/>
    <property type="project" value="TreeGrafter"/>
</dbReference>
<dbReference type="InterPro" id="IPR003660">
    <property type="entry name" value="HAMP_dom"/>
</dbReference>
<feature type="domain" description="HAMP" evidence="9">
    <location>
        <begin position="390"/>
        <end position="442"/>
    </location>
</feature>
<dbReference type="PROSITE" id="PS50885">
    <property type="entry name" value="HAMP"/>
    <property type="match status" value="1"/>
</dbReference>
<evidence type="ECO:0000256" key="6">
    <source>
        <dbReference type="SAM" id="MobiDB-lite"/>
    </source>
</evidence>
<dbReference type="PANTHER" id="PTHR43531:SF14">
    <property type="entry name" value="METHYL-ACCEPTING CHEMOTAXIS PROTEIN I-RELATED"/>
    <property type="match status" value="1"/>
</dbReference>
<dbReference type="Pfam" id="PF00015">
    <property type="entry name" value="MCPsignal"/>
    <property type="match status" value="1"/>
</dbReference>
<evidence type="ECO:0000256" key="7">
    <source>
        <dbReference type="SAM" id="Phobius"/>
    </source>
</evidence>
<dbReference type="EMBL" id="VLJN01000019">
    <property type="protein sequence ID" value="TWG85299.1"/>
    <property type="molecule type" value="Genomic_DNA"/>
</dbReference>
<dbReference type="GO" id="GO:0006935">
    <property type="term" value="P:chemotaxis"/>
    <property type="evidence" value="ECO:0007669"/>
    <property type="project" value="InterPro"/>
</dbReference>
<dbReference type="Proteomes" id="UP000318141">
    <property type="component" value="Unassembled WGS sequence"/>
</dbReference>
<name>A0A562BK89_9BURK</name>
<dbReference type="FunFam" id="1.10.287.950:FF:000001">
    <property type="entry name" value="Methyl-accepting chemotaxis sensory transducer"/>
    <property type="match status" value="1"/>
</dbReference>
<evidence type="ECO:0000256" key="4">
    <source>
        <dbReference type="PROSITE-ProRule" id="PRU00284"/>
    </source>
</evidence>
<comment type="caution">
    <text evidence="10">The sequence shown here is derived from an EMBL/GenBank/DDBJ whole genome shotgun (WGS) entry which is preliminary data.</text>
</comment>
<evidence type="ECO:0000256" key="5">
    <source>
        <dbReference type="SAM" id="Coils"/>
    </source>
</evidence>
<evidence type="ECO:0000259" key="8">
    <source>
        <dbReference type="PROSITE" id="PS50111"/>
    </source>
</evidence>
<evidence type="ECO:0000259" key="9">
    <source>
        <dbReference type="PROSITE" id="PS50885"/>
    </source>
</evidence>
<evidence type="ECO:0000256" key="3">
    <source>
        <dbReference type="ARBA" id="ARBA00029447"/>
    </source>
</evidence>
<reference evidence="10 11" key="1">
    <citation type="submission" date="2019-07" db="EMBL/GenBank/DDBJ databases">
        <title>Genome sequencing of lignin-degrading bacterial isolates.</title>
        <authorList>
            <person name="Gladden J."/>
        </authorList>
    </citation>
    <scope>NUCLEOTIDE SEQUENCE [LARGE SCALE GENOMIC DNA]</scope>
    <source>
        <strain evidence="10 11">J11</strain>
    </source>
</reference>
<evidence type="ECO:0000256" key="1">
    <source>
        <dbReference type="ARBA" id="ARBA00004370"/>
    </source>
</evidence>
<protein>
    <submittedName>
        <fullName evidence="10">Methyl-accepting chemotaxis protein-2 (Aspartate sensor receptor)</fullName>
    </submittedName>
</protein>
<dbReference type="SMART" id="SM00283">
    <property type="entry name" value="MA"/>
    <property type="match status" value="1"/>
</dbReference>
<keyword evidence="2" id="KW-0488">Methylation</keyword>
<feature type="coiled-coil region" evidence="5">
    <location>
        <begin position="665"/>
        <end position="692"/>
    </location>
</feature>
<keyword evidence="7" id="KW-1133">Transmembrane helix</keyword>
<organism evidence="10 11">
    <name type="scientific">Cupriavidus gilardii J11</name>
    <dbReference type="NCBI Taxonomy" id="936133"/>
    <lineage>
        <taxon>Bacteria</taxon>
        <taxon>Pseudomonadati</taxon>
        <taxon>Pseudomonadota</taxon>
        <taxon>Betaproteobacteria</taxon>
        <taxon>Burkholderiales</taxon>
        <taxon>Burkholderiaceae</taxon>
        <taxon>Cupriavidus</taxon>
    </lineage>
</organism>
<dbReference type="Pfam" id="PF00672">
    <property type="entry name" value="HAMP"/>
    <property type="match status" value="1"/>
</dbReference>
<dbReference type="InterPro" id="IPR029151">
    <property type="entry name" value="Sensor-like_sf"/>
</dbReference>
<feature type="transmembrane region" description="Helical" evidence="7">
    <location>
        <begin position="369"/>
        <end position="388"/>
    </location>
</feature>
<dbReference type="Gene3D" id="3.30.450.20">
    <property type="entry name" value="PAS domain"/>
    <property type="match status" value="1"/>
</dbReference>
<keyword evidence="7" id="KW-0812">Transmembrane</keyword>
<feature type="transmembrane region" description="Helical" evidence="7">
    <location>
        <begin position="54"/>
        <end position="74"/>
    </location>
</feature>
<gene>
    <name evidence="10" type="ORF">L602_002600000620</name>
</gene>
<feature type="region of interest" description="Disordered" evidence="6">
    <location>
        <begin position="1"/>
        <end position="38"/>
    </location>
</feature>
<accession>A0A562BK89</accession>
<dbReference type="PANTHER" id="PTHR43531">
    <property type="entry name" value="PROTEIN ICFG"/>
    <property type="match status" value="1"/>
</dbReference>
<dbReference type="SMART" id="SM00304">
    <property type="entry name" value="HAMP"/>
    <property type="match status" value="1"/>
</dbReference>
<keyword evidence="4" id="KW-0807">Transducer</keyword>
<dbReference type="SUPFAM" id="SSF58104">
    <property type="entry name" value="Methyl-accepting chemotaxis protein (MCP) signaling domain"/>
    <property type="match status" value="1"/>
</dbReference>
<dbReference type="CDD" id="cd11386">
    <property type="entry name" value="MCP_signal"/>
    <property type="match status" value="1"/>
</dbReference>
<sequence length="692" mass="73454">MRPIAPAQLSMPDALGATPASRPAETASSHRPASRPNLPHRLRQALSGRIGTRLAAIVLLVQVLVFGAFALVLADSSVRQLESRQRDALIAQNETLRDLLGQFDDTMLQEADRFMMTLAAAVPAPYTLDPEQTIDVTGQPTPTFSSGEVVLNNNFALADRFTATTGGTVATVFARRGDDFVRVTTSLRKKDGERAVGTILDRASPAYAAVQSGRSYRALAWLFGKPYMSKYEPVRDATGKVVGALYVGVDVSVELAMMKNRIRRKTIGSDGHFMVIDAKPGPDQGKLLVSRHDEGGNLLDARDGDGKPWVRDMMAARKGSTMHSVGLGSDAPAMRLTAFETYPEWQWLIVATVPLESVRAELMANRNRFLAAGLGLALLVSAGFWWMLRRMVSQPLASAANAARSLAAGDLTTRLDTRRRDEIGELMRAIDGVGHGLSSIVGTVRSSADAIVASTGEIASGNADLSARTATQASSLERTVASIEQLSATVRQNADSAEDANAAVRSTADAARSGGETVGKVVQTIDGVHRNAQQVVDIIGMIDGIAFQTNILALNAAVEAARAGEHGRGFAVVAGEVRSLAQRSANAAGEIKTLIERTVTDLRNGNEAVQQAGAAMEDIVRRVEGIASLMADITAASREQSQGIAQVSGAIAEMDGVTQQNAALVEQAAAAAESLDQRAQQLRQAVQAFRLS</sequence>
<dbReference type="GO" id="GO:0007165">
    <property type="term" value="P:signal transduction"/>
    <property type="evidence" value="ECO:0007669"/>
    <property type="project" value="UniProtKB-KW"/>
</dbReference>